<feature type="domain" description="PAC" evidence="19">
    <location>
        <begin position="99"/>
        <end position="153"/>
    </location>
</feature>
<keyword evidence="8" id="KW-0808">Transferase</keyword>
<evidence type="ECO:0000256" key="10">
    <source>
        <dbReference type="ARBA" id="ARBA00022741"/>
    </source>
</evidence>
<evidence type="ECO:0000256" key="3">
    <source>
        <dbReference type="ARBA" id="ARBA00022543"/>
    </source>
</evidence>
<keyword evidence="6" id="KW-0285">Flavoprotein</keyword>
<dbReference type="InterPro" id="IPR005467">
    <property type="entry name" value="His_kinase_dom"/>
</dbReference>
<keyword evidence="9" id="KW-0677">Repeat</keyword>
<evidence type="ECO:0000256" key="13">
    <source>
        <dbReference type="ARBA" id="ARBA00022991"/>
    </source>
</evidence>
<dbReference type="InterPro" id="IPR001610">
    <property type="entry name" value="PAC"/>
</dbReference>
<evidence type="ECO:0000256" key="8">
    <source>
        <dbReference type="ARBA" id="ARBA00022679"/>
    </source>
</evidence>
<gene>
    <name evidence="20" type="ORF">U1T56_19440</name>
</gene>
<evidence type="ECO:0000256" key="9">
    <source>
        <dbReference type="ARBA" id="ARBA00022737"/>
    </source>
</evidence>
<feature type="domain" description="Histidine kinase" evidence="17">
    <location>
        <begin position="189"/>
        <end position="377"/>
    </location>
</feature>
<dbReference type="PROSITE" id="PS50112">
    <property type="entry name" value="PAS"/>
    <property type="match status" value="1"/>
</dbReference>
<keyword evidence="14" id="KW-0843">Virulence</keyword>
<keyword evidence="13" id="KW-0157">Chromophore</keyword>
<dbReference type="PANTHER" id="PTHR41523:SF8">
    <property type="entry name" value="ETHYLENE RESPONSE SENSOR PROTEIN"/>
    <property type="match status" value="1"/>
</dbReference>
<dbReference type="InterPro" id="IPR036890">
    <property type="entry name" value="HATPase_C_sf"/>
</dbReference>
<evidence type="ECO:0000256" key="7">
    <source>
        <dbReference type="ARBA" id="ARBA00022643"/>
    </source>
</evidence>
<dbReference type="RefSeq" id="WP_418161179.1">
    <property type="nucleotide sequence ID" value="NZ_JBBLZC010000025.1"/>
</dbReference>
<evidence type="ECO:0000256" key="1">
    <source>
        <dbReference type="ARBA" id="ARBA00000085"/>
    </source>
</evidence>
<dbReference type="Gene3D" id="3.30.565.10">
    <property type="entry name" value="Histidine kinase-like ATPase, C-terminal domain"/>
    <property type="match status" value="1"/>
</dbReference>
<keyword evidence="16" id="KW-0175">Coiled coil</keyword>
<evidence type="ECO:0000259" key="19">
    <source>
        <dbReference type="PROSITE" id="PS50113"/>
    </source>
</evidence>
<dbReference type="Pfam" id="PF02518">
    <property type="entry name" value="HATPase_c"/>
    <property type="match status" value="1"/>
</dbReference>
<accession>A0ABU8XWB4</accession>
<dbReference type="PROSITE" id="PS50109">
    <property type="entry name" value="HIS_KIN"/>
    <property type="match status" value="1"/>
</dbReference>
<dbReference type="SUPFAM" id="SSF55785">
    <property type="entry name" value="PYP-like sensor domain (PAS domain)"/>
    <property type="match status" value="1"/>
</dbReference>
<evidence type="ECO:0000259" key="17">
    <source>
        <dbReference type="PROSITE" id="PS50109"/>
    </source>
</evidence>
<keyword evidence="4" id="KW-0597">Phosphoprotein</keyword>
<evidence type="ECO:0000256" key="2">
    <source>
        <dbReference type="ARBA" id="ARBA00012438"/>
    </source>
</evidence>
<dbReference type="SMART" id="SM00086">
    <property type="entry name" value="PAC"/>
    <property type="match status" value="1"/>
</dbReference>
<dbReference type="InterPro" id="IPR011495">
    <property type="entry name" value="Sig_transdc_His_kin_sub2_dim/P"/>
</dbReference>
<protein>
    <recommendedName>
        <fullName evidence="2">histidine kinase</fullName>
        <ecNumber evidence="2">2.7.13.3</ecNumber>
    </recommendedName>
</protein>
<dbReference type="EC" id="2.7.13.3" evidence="2"/>
<keyword evidence="10" id="KW-0547">Nucleotide-binding</keyword>
<dbReference type="PANTHER" id="PTHR41523">
    <property type="entry name" value="TWO-COMPONENT SYSTEM SENSOR PROTEIN"/>
    <property type="match status" value="1"/>
</dbReference>
<feature type="domain" description="PAS" evidence="18">
    <location>
        <begin position="25"/>
        <end position="73"/>
    </location>
</feature>
<evidence type="ECO:0000256" key="12">
    <source>
        <dbReference type="ARBA" id="ARBA00022840"/>
    </source>
</evidence>
<dbReference type="InterPro" id="IPR011102">
    <property type="entry name" value="Sig_transdc_His_kinase_HWE"/>
</dbReference>
<dbReference type="SMART" id="SM00911">
    <property type="entry name" value="HWE_HK"/>
    <property type="match status" value="1"/>
</dbReference>
<keyword evidence="5" id="KW-0716">Sensory transduction</keyword>
<dbReference type="Gene3D" id="3.30.450.20">
    <property type="entry name" value="PAS domain"/>
    <property type="match status" value="1"/>
</dbReference>
<dbReference type="SMART" id="SM00387">
    <property type="entry name" value="HATPase_c"/>
    <property type="match status" value="1"/>
</dbReference>
<keyword evidence="15" id="KW-0675">Receptor</keyword>
<dbReference type="InterPro" id="IPR035965">
    <property type="entry name" value="PAS-like_dom_sf"/>
</dbReference>
<feature type="coiled-coil region" evidence="16">
    <location>
        <begin position="144"/>
        <end position="189"/>
    </location>
</feature>
<comment type="caution">
    <text evidence="20">The sequence shown here is derived from an EMBL/GenBank/DDBJ whole genome shotgun (WGS) entry which is preliminary data.</text>
</comment>
<sequence>MIAVEPDPPPPRSEAMQAFEASRRQSGSFVEAVEAICVPMLVTDATLPGAPVIFANPAFLELSGYALDEVLGRGPQLLDGPGTEPETVRARAAALTARRDVTLELLQYRKDGSAFWAAVSACARADATGRVVHHVLSFLDVTRRREAELALQRLNEELERQVSERTRALAAADARLAALGEQNRLLQQEVNHRAKNSLALISSLLVIQARQQTDKGGKAAFLEAQARLGAMAQAYDLLDRSEDGRRVDLARYLEKLCASLPLPDVGGRIRLALDAARGVPIEARTAVSLGLVVNELVTGAVKHAPPTARAATIVVEVQRPAPDRVRLRLRDHGSGMVAAMQEGTLGCRLVHALVQQIEGEIAIESDGGVTVTLSFPI</sequence>
<dbReference type="InterPro" id="IPR003594">
    <property type="entry name" value="HATPase_dom"/>
</dbReference>
<evidence type="ECO:0000256" key="15">
    <source>
        <dbReference type="ARBA" id="ARBA00023170"/>
    </source>
</evidence>
<name>A0ABU8XWB4_9PROT</name>
<comment type="catalytic activity">
    <reaction evidence="1">
        <text>ATP + protein L-histidine = ADP + protein N-phospho-L-histidine.</text>
        <dbReference type="EC" id="2.7.13.3"/>
    </reaction>
</comment>
<dbReference type="Pfam" id="PF07568">
    <property type="entry name" value="HisKA_2"/>
    <property type="match status" value="1"/>
</dbReference>
<dbReference type="SUPFAM" id="SSF55874">
    <property type="entry name" value="ATPase domain of HSP90 chaperone/DNA topoisomerase II/histidine kinase"/>
    <property type="match status" value="1"/>
</dbReference>
<reference evidence="20 21" key="1">
    <citation type="submission" date="2024-01" db="EMBL/GenBank/DDBJ databases">
        <title>Multi-omics insights into the function and evolution of sodium benzoate biodegradation pathways in Benzoatithermus flavus gen. nov., sp. nov. from hot spring.</title>
        <authorList>
            <person name="Hu C.-J."/>
            <person name="Li W.-J."/>
        </authorList>
    </citation>
    <scope>NUCLEOTIDE SEQUENCE [LARGE SCALE GENOMIC DNA]</scope>
    <source>
        <strain evidence="20 21">SYSU G07066</strain>
    </source>
</reference>
<evidence type="ECO:0000313" key="20">
    <source>
        <dbReference type="EMBL" id="MEK0085331.1"/>
    </source>
</evidence>
<dbReference type="InterPro" id="IPR000700">
    <property type="entry name" value="PAS-assoc_C"/>
</dbReference>
<dbReference type="CDD" id="cd00130">
    <property type="entry name" value="PAS"/>
    <property type="match status" value="1"/>
</dbReference>
<dbReference type="InterPro" id="IPR000014">
    <property type="entry name" value="PAS"/>
</dbReference>
<evidence type="ECO:0000256" key="16">
    <source>
        <dbReference type="SAM" id="Coils"/>
    </source>
</evidence>
<evidence type="ECO:0000259" key="18">
    <source>
        <dbReference type="PROSITE" id="PS50112"/>
    </source>
</evidence>
<dbReference type="NCBIfam" id="TIGR00229">
    <property type="entry name" value="sensory_box"/>
    <property type="match status" value="1"/>
</dbReference>
<evidence type="ECO:0000256" key="11">
    <source>
        <dbReference type="ARBA" id="ARBA00022777"/>
    </source>
</evidence>
<evidence type="ECO:0000256" key="14">
    <source>
        <dbReference type="ARBA" id="ARBA00023026"/>
    </source>
</evidence>
<evidence type="ECO:0000313" key="21">
    <source>
        <dbReference type="Proteomes" id="UP001375743"/>
    </source>
</evidence>
<evidence type="ECO:0000256" key="4">
    <source>
        <dbReference type="ARBA" id="ARBA00022553"/>
    </source>
</evidence>
<dbReference type="EMBL" id="JBBLZC010000025">
    <property type="protein sequence ID" value="MEK0085331.1"/>
    <property type="molecule type" value="Genomic_DNA"/>
</dbReference>
<keyword evidence="21" id="KW-1185">Reference proteome</keyword>
<dbReference type="PROSITE" id="PS50113">
    <property type="entry name" value="PAC"/>
    <property type="match status" value="1"/>
</dbReference>
<organism evidence="20 21">
    <name type="scientific">Benzoatithermus flavus</name>
    <dbReference type="NCBI Taxonomy" id="3108223"/>
    <lineage>
        <taxon>Bacteria</taxon>
        <taxon>Pseudomonadati</taxon>
        <taxon>Pseudomonadota</taxon>
        <taxon>Alphaproteobacteria</taxon>
        <taxon>Geminicoccales</taxon>
        <taxon>Geminicoccaceae</taxon>
        <taxon>Benzoatithermus</taxon>
    </lineage>
</organism>
<keyword evidence="12" id="KW-0067">ATP-binding</keyword>
<evidence type="ECO:0000256" key="5">
    <source>
        <dbReference type="ARBA" id="ARBA00022606"/>
    </source>
</evidence>
<keyword evidence="7" id="KW-0288">FMN</keyword>
<evidence type="ECO:0000256" key="6">
    <source>
        <dbReference type="ARBA" id="ARBA00022630"/>
    </source>
</evidence>
<dbReference type="Proteomes" id="UP001375743">
    <property type="component" value="Unassembled WGS sequence"/>
</dbReference>
<dbReference type="GO" id="GO:0016301">
    <property type="term" value="F:kinase activity"/>
    <property type="evidence" value="ECO:0007669"/>
    <property type="project" value="UniProtKB-KW"/>
</dbReference>
<keyword evidence="3" id="KW-0600">Photoreceptor protein</keyword>
<keyword evidence="11 20" id="KW-0418">Kinase</keyword>
<proteinExistence type="predicted"/>
<dbReference type="CDD" id="cd16936">
    <property type="entry name" value="HATPase_RsbW-like"/>
    <property type="match status" value="1"/>
</dbReference>
<dbReference type="Pfam" id="PF13426">
    <property type="entry name" value="PAS_9"/>
    <property type="match status" value="1"/>
</dbReference>